<sequence length="217" mass="23829">MSSSSAGAQGGIREGSAGLVLSQSPSQLCFLGRGLLPGLEPPMLECMEKDHVEPDHVLIVQQVLQELRQYHGARQRACMSASPDGAHSSLTWFEFLSESEDSAGKNEKSDKSTSVKRRLSCLRSRVTRQKEKAKSPAHLREKGQDVRERRECVNGHQLVQGTFSGPSSCPLCGKPFLSSELSALITWKSLCVVPAGPEPQSVPEEEFREERPHSHPK</sequence>
<evidence type="ECO:0000256" key="1">
    <source>
        <dbReference type="SAM" id="MobiDB-lite"/>
    </source>
</evidence>
<dbReference type="PANTHER" id="PTHR47440:SF1">
    <property type="entry name" value="RHO_RAC GUANINE NUCLEOTIDE EXCHANGE FACTOR 18"/>
    <property type="match status" value="1"/>
</dbReference>
<dbReference type="PANTHER" id="PTHR47440">
    <property type="entry name" value="RIKEN CDNA A430078G23 GENE"/>
    <property type="match status" value="1"/>
</dbReference>
<keyword evidence="3" id="KW-1185">Reference proteome</keyword>
<protein>
    <submittedName>
        <fullName evidence="2">Rho guanine nucleotide exchange factor 18</fullName>
    </submittedName>
</protein>
<evidence type="ECO:0000313" key="3">
    <source>
        <dbReference type="Proteomes" id="UP001266305"/>
    </source>
</evidence>
<organism evidence="2 3">
    <name type="scientific">Saguinus oedipus</name>
    <name type="common">Cotton-top tamarin</name>
    <name type="synonym">Oedipomidas oedipus</name>
    <dbReference type="NCBI Taxonomy" id="9490"/>
    <lineage>
        <taxon>Eukaryota</taxon>
        <taxon>Metazoa</taxon>
        <taxon>Chordata</taxon>
        <taxon>Craniata</taxon>
        <taxon>Vertebrata</taxon>
        <taxon>Euteleostomi</taxon>
        <taxon>Mammalia</taxon>
        <taxon>Eutheria</taxon>
        <taxon>Euarchontoglires</taxon>
        <taxon>Primates</taxon>
        <taxon>Haplorrhini</taxon>
        <taxon>Platyrrhini</taxon>
        <taxon>Cebidae</taxon>
        <taxon>Callitrichinae</taxon>
        <taxon>Saguinus</taxon>
    </lineage>
</organism>
<feature type="compositionally biased region" description="Basic and acidic residues" evidence="1">
    <location>
        <begin position="208"/>
        <end position="217"/>
    </location>
</feature>
<accession>A0ABQ9TRQ6</accession>
<evidence type="ECO:0000313" key="2">
    <source>
        <dbReference type="EMBL" id="KAK2087210.1"/>
    </source>
</evidence>
<feature type="compositionally biased region" description="Basic and acidic residues" evidence="1">
    <location>
        <begin position="128"/>
        <end position="148"/>
    </location>
</feature>
<proteinExistence type="predicted"/>
<comment type="caution">
    <text evidence="2">The sequence shown here is derived from an EMBL/GenBank/DDBJ whole genome shotgun (WGS) entry which is preliminary data.</text>
</comment>
<dbReference type="InterPro" id="IPR053089">
    <property type="entry name" value="Rho_GEF18"/>
</dbReference>
<name>A0ABQ9TRQ6_SAGOE</name>
<dbReference type="Proteomes" id="UP001266305">
    <property type="component" value="Unassembled WGS sequence"/>
</dbReference>
<feature type="region of interest" description="Disordered" evidence="1">
    <location>
        <begin position="125"/>
        <end position="148"/>
    </location>
</feature>
<gene>
    <name evidence="2" type="primary">ARHGEF18_1</name>
    <name evidence="2" type="ORF">P7K49_033117</name>
</gene>
<feature type="region of interest" description="Disordered" evidence="1">
    <location>
        <begin position="195"/>
        <end position="217"/>
    </location>
</feature>
<dbReference type="EMBL" id="JASSZA010000019">
    <property type="protein sequence ID" value="KAK2087210.1"/>
    <property type="molecule type" value="Genomic_DNA"/>
</dbReference>
<reference evidence="2 3" key="1">
    <citation type="submission" date="2023-05" db="EMBL/GenBank/DDBJ databases">
        <title>B98-5 Cell Line De Novo Hybrid Assembly: An Optical Mapping Approach.</title>
        <authorList>
            <person name="Kananen K."/>
            <person name="Auerbach J.A."/>
            <person name="Kautto E."/>
            <person name="Blachly J.S."/>
        </authorList>
    </citation>
    <scope>NUCLEOTIDE SEQUENCE [LARGE SCALE GENOMIC DNA]</scope>
    <source>
        <strain evidence="2">B95-8</strain>
        <tissue evidence="2">Cell line</tissue>
    </source>
</reference>